<dbReference type="EMBL" id="AP025730">
    <property type="protein sequence ID" value="BDI03589.1"/>
    <property type="molecule type" value="Genomic_DNA"/>
</dbReference>
<dbReference type="InterPro" id="IPR028082">
    <property type="entry name" value="Peripla_BP_I"/>
</dbReference>
<feature type="domain" description="HTH lacI-type" evidence="4">
    <location>
        <begin position="22"/>
        <end position="77"/>
    </location>
</feature>
<keyword evidence="2" id="KW-0238">DNA-binding</keyword>
<evidence type="ECO:0000259" key="4">
    <source>
        <dbReference type="PROSITE" id="PS50932"/>
    </source>
</evidence>
<dbReference type="Proteomes" id="UP001057498">
    <property type="component" value="Chromosome"/>
</dbReference>
<dbReference type="CDD" id="cd01392">
    <property type="entry name" value="HTH_LacI"/>
    <property type="match status" value="1"/>
</dbReference>
<sequence>MRAPPETPVAEAASPGGGARRLTLLDVAQALGVSRTTVSNAFNRPDRISAALRERIISESRALGYFGPDPAARAMRRGGVHEVAVIFHHDLVFALNDPPSIEFLRGVAKVLDARGVSLQLVPYMGRRVDLAAAFQTTADALIVHAEVDPGIAPEVQAMRKPIVLVDAYVSGVTSVGNRDREGAAAAMAHALAARPDRVLLLSFPVDPQAWARVQADPASAAALPRLPYVPSERMAGYVAAAHRAGFALDRLIWIELDDSHPEAAAERVAEIRGQLPAGCRLAVVAMSDRMALSARPVVESWPEVQVVAQVGFDDIEAAALAGLTTVRQDARLKGERAAEALLDGTLPELLPVELVLRRT</sequence>
<keyword evidence="3" id="KW-0804">Transcription</keyword>
<dbReference type="InterPro" id="IPR046335">
    <property type="entry name" value="LacI/GalR-like_sensor"/>
</dbReference>
<dbReference type="SUPFAM" id="SSF47413">
    <property type="entry name" value="lambda repressor-like DNA-binding domains"/>
    <property type="match status" value="1"/>
</dbReference>
<keyword evidence="6" id="KW-1185">Reference proteome</keyword>
<dbReference type="PANTHER" id="PTHR30146">
    <property type="entry name" value="LACI-RELATED TRANSCRIPTIONAL REPRESSOR"/>
    <property type="match status" value="1"/>
</dbReference>
<proteinExistence type="predicted"/>
<dbReference type="Pfam" id="PF00356">
    <property type="entry name" value="LacI"/>
    <property type="match status" value="1"/>
</dbReference>
<evidence type="ECO:0000313" key="5">
    <source>
        <dbReference type="EMBL" id="BDI03589.1"/>
    </source>
</evidence>
<evidence type="ECO:0000313" key="6">
    <source>
        <dbReference type="Proteomes" id="UP001057498"/>
    </source>
</evidence>
<dbReference type="Pfam" id="PF13377">
    <property type="entry name" value="Peripla_BP_3"/>
    <property type="match status" value="1"/>
</dbReference>
<dbReference type="SMART" id="SM00354">
    <property type="entry name" value="HTH_LACI"/>
    <property type="match status" value="1"/>
</dbReference>
<dbReference type="RefSeq" id="WP_251971863.1">
    <property type="nucleotide sequence ID" value="NZ_AP025730.1"/>
</dbReference>
<dbReference type="PANTHER" id="PTHR30146:SF138">
    <property type="entry name" value="TRANSCRIPTIONAL REGULATORY PROTEIN"/>
    <property type="match status" value="1"/>
</dbReference>
<keyword evidence="1" id="KW-0805">Transcription regulation</keyword>
<protein>
    <submittedName>
        <fullName evidence="5">Transcriptional regulator</fullName>
    </submittedName>
</protein>
<evidence type="ECO:0000256" key="3">
    <source>
        <dbReference type="ARBA" id="ARBA00023163"/>
    </source>
</evidence>
<reference evidence="5" key="1">
    <citation type="submission" date="2022-04" db="EMBL/GenBank/DDBJ databases">
        <title>Whole genome sequence of Sphaerotilus sp. FB-5.</title>
        <authorList>
            <person name="Takeda M."/>
            <person name="Narihara S."/>
            <person name="Akimoto M."/>
            <person name="Akimoto R."/>
            <person name="Nishiyashiki S."/>
            <person name="Murakami T."/>
        </authorList>
    </citation>
    <scope>NUCLEOTIDE SEQUENCE</scope>
    <source>
        <strain evidence="5">FB-5</strain>
    </source>
</reference>
<organism evidence="5 6">
    <name type="scientific">Sphaerotilus microaerophilus</name>
    <dbReference type="NCBI Taxonomy" id="2914710"/>
    <lineage>
        <taxon>Bacteria</taxon>
        <taxon>Pseudomonadati</taxon>
        <taxon>Pseudomonadota</taxon>
        <taxon>Betaproteobacteria</taxon>
        <taxon>Burkholderiales</taxon>
        <taxon>Sphaerotilaceae</taxon>
        <taxon>Sphaerotilus</taxon>
    </lineage>
</organism>
<dbReference type="Gene3D" id="1.10.260.40">
    <property type="entry name" value="lambda repressor-like DNA-binding domains"/>
    <property type="match status" value="1"/>
</dbReference>
<dbReference type="SUPFAM" id="SSF53822">
    <property type="entry name" value="Periplasmic binding protein-like I"/>
    <property type="match status" value="1"/>
</dbReference>
<accession>A0ABM7YHA8</accession>
<dbReference type="Gene3D" id="3.40.50.2300">
    <property type="match status" value="2"/>
</dbReference>
<dbReference type="InterPro" id="IPR010982">
    <property type="entry name" value="Lambda_DNA-bd_dom_sf"/>
</dbReference>
<name>A0ABM7YHA8_9BURK</name>
<gene>
    <name evidence="5" type="ORF">CATMQ487_05590</name>
</gene>
<dbReference type="PROSITE" id="PS50932">
    <property type="entry name" value="HTH_LACI_2"/>
    <property type="match status" value="1"/>
</dbReference>
<evidence type="ECO:0000256" key="1">
    <source>
        <dbReference type="ARBA" id="ARBA00023015"/>
    </source>
</evidence>
<evidence type="ECO:0000256" key="2">
    <source>
        <dbReference type="ARBA" id="ARBA00023125"/>
    </source>
</evidence>
<dbReference type="InterPro" id="IPR000843">
    <property type="entry name" value="HTH_LacI"/>
</dbReference>